<dbReference type="InterPro" id="IPR009362">
    <property type="entry name" value="YhcG_C"/>
</dbReference>
<dbReference type="Pfam" id="PF06250">
    <property type="entry name" value="YhcG_C"/>
    <property type="match status" value="1"/>
</dbReference>
<accession>A0A0W0ZRB2</accession>
<evidence type="ECO:0000313" key="2">
    <source>
        <dbReference type="EMBL" id="KTD71727.1"/>
    </source>
</evidence>
<sequence length="107" mass="12454">MITILICYFTIGIFAEFDAAYKGQMELYLRWLAKYEQEPGENPPLGIILCSGKTYEQIELLELDKSGIHVAEYNITTLPPKAELEKKLHQSIEFARQRFLIRLMKNN</sequence>
<dbReference type="STRING" id="947033.Lste_0012"/>
<reference evidence="2 3" key="1">
    <citation type="submission" date="2015-11" db="EMBL/GenBank/DDBJ databases">
        <title>Genomic analysis of 38 Legionella species identifies large and diverse effector repertoires.</title>
        <authorList>
            <person name="Burstein D."/>
            <person name="Amaro F."/>
            <person name="Zusman T."/>
            <person name="Lifshitz Z."/>
            <person name="Cohen O."/>
            <person name="Gilbert J.A."/>
            <person name="Pupko T."/>
            <person name="Shuman H.A."/>
            <person name="Segal G."/>
        </authorList>
    </citation>
    <scope>NUCLEOTIDE SEQUENCE [LARGE SCALE GENOMIC DNA]</scope>
    <source>
        <strain evidence="2 3">IMVS3376</strain>
    </source>
</reference>
<keyword evidence="3" id="KW-1185">Reference proteome</keyword>
<dbReference type="Proteomes" id="UP000054926">
    <property type="component" value="Unassembled WGS sequence"/>
</dbReference>
<gene>
    <name evidence="2" type="ORF">Lste_0012</name>
</gene>
<protein>
    <recommendedName>
        <fullName evidence="1">YhcG PDDEXK nuclease domain-containing protein</fullName>
    </recommendedName>
</protein>
<dbReference type="PANTHER" id="PTHR30547:SF5">
    <property type="entry name" value="NUCLEASE YHCG-RELATED"/>
    <property type="match status" value="1"/>
</dbReference>
<evidence type="ECO:0000259" key="1">
    <source>
        <dbReference type="Pfam" id="PF06250"/>
    </source>
</evidence>
<dbReference type="InterPro" id="IPR053148">
    <property type="entry name" value="PD-DEXK-like_domain"/>
</dbReference>
<dbReference type="EMBL" id="LNYY01000001">
    <property type="protein sequence ID" value="KTD71727.1"/>
    <property type="molecule type" value="Genomic_DNA"/>
</dbReference>
<feature type="domain" description="YhcG PDDEXK nuclease" evidence="1">
    <location>
        <begin position="5"/>
        <end position="88"/>
    </location>
</feature>
<organism evidence="2 3">
    <name type="scientific">Legionella steelei</name>
    <dbReference type="NCBI Taxonomy" id="947033"/>
    <lineage>
        <taxon>Bacteria</taxon>
        <taxon>Pseudomonadati</taxon>
        <taxon>Pseudomonadota</taxon>
        <taxon>Gammaproteobacteria</taxon>
        <taxon>Legionellales</taxon>
        <taxon>Legionellaceae</taxon>
        <taxon>Legionella</taxon>
    </lineage>
</organism>
<comment type="caution">
    <text evidence="2">The sequence shown here is derived from an EMBL/GenBank/DDBJ whole genome shotgun (WGS) entry which is preliminary data.</text>
</comment>
<name>A0A0W0ZRB2_9GAMM</name>
<evidence type="ECO:0000313" key="3">
    <source>
        <dbReference type="Proteomes" id="UP000054926"/>
    </source>
</evidence>
<dbReference type="PATRIC" id="fig|947033.5.peg.12"/>
<dbReference type="AlphaFoldDB" id="A0A0W0ZRB2"/>
<proteinExistence type="predicted"/>
<dbReference type="PANTHER" id="PTHR30547">
    <property type="entry name" value="UNCHARACTERIZED PROTEIN YHCG-RELATED"/>
    <property type="match status" value="1"/>
</dbReference>